<feature type="region of interest" description="Disordered" evidence="1">
    <location>
        <begin position="1"/>
        <end position="23"/>
    </location>
</feature>
<evidence type="ECO:0000256" key="1">
    <source>
        <dbReference type="SAM" id="MobiDB-lite"/>
    </source>
</evidence>
<accession>A0A399PYY1</accession>
<sequence length="23" mass="2188">DADADDEAVASPADAGSAPTDRA</sequence>
<name>A0A399PYY1_9MICO</name>
<evidence type="ECO:0000313" key="2">
    <source>
        <dbReference type="EMBL" id="RIJ11564.1"/>
    </source>
</evidence>
<reference evidence="2 3" key="1">
    <citation type="submission" date="2018-08" db="EMBL/GenBank/DDBJ databases">
        <title>Genome Sequence of Clavibacter michiganensis Subspecies type strains, and the Atypical Peach-Colored Strains Isolated from Tomato.</title>
        <authorList>
            <person name="Osdaghi E."/>
            <person name="Portier P."/>
            <person name="Briand M."/>
            <person name="Jacques M.-A."/>
        </authorList>
    </citation>
    <scope>NUCLEOTIDE SEQUENCE [LARGE SCALE GENOMIC DNA]</scope>
    <source>
        <strain evidence="2 3">CFBP 6488</strain>
    </source>
</reference>
<proteinExistence type="predicted"/>
<organism evidence="2 3">
    <name type="scientific">Clavibacter michiganensis subsp. insidiosus</name>
    <dbReference type="NCBI Taxonomy" id="33014"/>
    <lineage>
        <taxon>Bacteria</taxon>
        <taxon>Bacillati</taxon>
        <taxon>Actinomycetota</taxon>
        <taxon>Actinomycetes</taxon>
        <taxon>Micrococcales</taxon>
        <taxon>Microbacteriaceae</taxon>
        <taxon>Clavibacter</taxon>
    </lineage>
</organism>
<dbReference type="EMBL" id="QWEA01000885">
    <property type="protein sequence ID" value="RIJ11564.1"/>
    <property type="molecule type" value="Genomic_DNA"/>
</dbReference>
<comment type="caution">
    <text evidence="2">The sequence shown here is derived from an EMBL/GenBank/DDBJ whole genome shotgun (WGS) entry which is preliminary data.</text>
</comment>
<gene>
    <name evidence="2" type="ORF">DZF93_15415</name>
</gene>
<dbReference type="AlphaFoldDB" id="A0A399PYY1"/>
<dbReference type="Proteomes" id="UP000266634">
    <property type="component" value="Unassembled WGS sequence"/>
</dbReference>
<evidence type="ECO:0000313" key="3">
    <source>
        <dbReference type="Proteomes" id="UP000266634"/>
    </source>
</evidence>
<feature type="non-terminal residue" evidence="2">
    <location>
        <position position="1"/>
    </location>
</feature>
<protein>
    <submittedName>
        <fullName evidence="2">Signal peptidase II</fullName>
    </submittedName>
</protein>